<keyword evidence="11" id="KW-1185">Reference proteome</keyword>
<sequence>MVCGKNFVSFGRLKSHEKTHSKTRPFKCIDCGKTFTVRYSLICHTRVHTRERPYHCTVCG</sequence>
<comment type="caution">
    <text evidence="10">The sequence shown here is derived from an EMBL/GenBank/DDBJ whole genome shotgun (WGS) entry which is preliminary data.</text>
</comment>
<evidence type="ECO:0000256" key="7">
    <source>
        <dbReference type="PROSITE-ProRule" id="PRU00042"/>
    </source>
</evidence>
<accession>A0A3S3NPR6</accession>
<organism evidence="10 11">
    <name type="scientific">Dinothrombium tinctorium</name>
    <dbReference type="NCBI Taxonomy" id="1965070"/>
    <lineage>
        <taxon>Eukaryota</taxon>
        <taxon>Metazoa</taxon>
        <taxon>Ecdysozoa</taxon>
        <taxon>Arthropoda</taxon>
        <taxon>Chelicerata</taxon>
        <taxon>Arachnida</taxon>
        <taxon>Acari</taxon>
        <taxon>Acariformes</taxon>
        <taxon>Trombidiformes</taxon>
        <taxon>Prostigmata</taxon>
        <taxon>Anystina</taxon>
        <taxon>Parasitengona</taxon>
        <taxon>Trombidioidea</taxon>
        <taxon>Trombidiidae</taxon>
        <taxon>Dinothrombium</taxon>
    </lineage>
</organism>
<dbReference type="Pfam" id="PF00096">
    <property type="entry name" value="zf-C2H2"/>
    <property type="match status" value="1"/>
</dbReference>
<dbReference type="InterPro" id="IPR013087">
    <property type="entry name" value="Znf_C2H2_type"/>
</dbReference>
<evidence type="ECO:0000256" key="3">
    <source>
        <dbReference type="ARBA" id="ARBA00022737"/>
    </source>
</evidence>
<keyword evidence="5" id="KW-0862">Zinc</keyword>
<dbReference type="InterPro" id="IPR050331">
    <property type="entry name" value="Zinc_finger"/>
</dbReference>
<gene>
    <name evidence="9" type="ORF">B4U79_02298</name>
    <name evidence="10" type="ORF">B4U79_07236</name>
</gene>
<keyword evidence="2" id="KW-0479">Metal-binding</keyword>
<dbReference type="PROSITE" id="PS00028">
    <property type="entry name" value="ZINC_FINGER_C2H2_1"/>
    <property type="match status" value="1"/>
</dbReference>
<evidence type="ECO:0000313" key="9">
    <source>
        <dbReference type="EMBL" id="RWS06787.1"/>
    </source>
</evidence>
<dbReference type="GO" id="GO:0008270">
    <property type="term" value="F:zinc ion binding"/>
    <property type="evidence" value="ECO:0007669"/>
    <property type="project" value="UniProtKB-KW"/>
</dbReference>
<feature type="domain" description="C2H2-type" evidence="8">
    <location>
        <begin position="1"/>
        <end position="25"/>
    </location>
</feature>
<comment type="subcellular location">
    <subcellularLocation>
        <location evidence="1">Nucleus</location>
    </subcellularLocation>
</comment>
<dbReference type="SMART" id="SM00355">
    <property type="entry name" value="ZnF_C2H2"/>
    <property type="match status" value="2"/>
</dbReference>
<feature type="domain" description="C2H2-type" evidence="8">
    <location>
        <begin position="26"/>
        <end position="53"/>
    </location>
</feature>
<evidence type="ECO:0000313" key="10">
    <source>
        <dbReference type="EMBL" id="RWS06844.1"/>
    </source>
</evidence>
<keyword evidence="6" id="KW-0539">Nucleus</keyword>
<dbReference type="InterPro" id="IPR036236">
    <property type="entry name" value="Znf_C2H2_sf"/>
</dbReference>
<dbReference type="PANTHER" id="PTHR16515">
    <property type="entry name" value="PR DOMAIN ZINC FINGER PROTEIN"/>
    <property type="match status" value="1"/>
</dbReference>
<dbReference type="SUPFAM" id="SSF57667">
    <property type="entry name" value="beta-beta-alpha zinc fingers"/>
    <property type="match status" value="1"/>
</dbReference>
<dbReference type="OrthoDB" id="6433132at2759"/>
<evidence type="ECO:0000259" key="8">
    <source>
        <dbReference type="PROSITE" id="PS50157"/>
    </source>
</evidence>
<dbReference type="Gene3D" id="3.30.160.60">
    <property type="entry name" value="Classic Zinc Finger"/>
    <property type="match status" value="2"/>
</dbReference>
<dbReference type="EMBL" id="NCKU01003845">
    <property type="protein sequence ID" value="RWS06844.1"/>
    <property type="molecule type" value="Genomic_DNA"/>
</dbReference>
<proteinExistence type="predicted"/>
<reference evidence="10 11" key="1">
    <citation type="journal article" date="2018" name="Gigascience">
        <title>Genomes of trombidid mites reveal novel predicted allergens and laterally-transferred genes associated with secondary metabolism.</title>
        <authorList>
            <person name="Dong X."/>
            <person name="Chaisiri K."/>
            <person name="Xia D."/>
            <person name="Armstrong S.D."/>
            <person name="Fang Y."/>
            <person name="Donnelly M.J."/>
            <person name="Kadowaki T."/>
            <person name="McGarry J.W."/>
            <person name="Darby A.C."/>
            <person name="Makepeace B.L."/>
        </authorList>
    </citation>
    <scope>NUCLEOTIDE SEQUENCE [LARGE SCALE GENOMIC DNA]</scope>
    <source>
        <strain evidence="10">UoL-WK</strain>
    </source>
</reference>
<name>A0A3S3NPR6_9ACAR</name>
<dbReference type="EMBL" id="NCKU01003873">
    <property type="protein sequence ID" value="RWS06787.1"/>
    <property type="molecule type" value="Genomic_DNA"/>
</dbReference>
<dbReference type="STRING" id="1965070.A0A3S3NPR6"/>
<dbReference type="GO" id="GO:0005634">
    <property type="term" value="C:nucleus"/>
    <property type="evidence" value="ECO:0007669"/>
    <property type="project" value="UniProtKB-SubCell"/>
</dbReference>
<dbReference type="GO" id="GO:0010468">
    <property type="term" value="P:regulation of gene expression"/>
    <property type="evidence" value="ECO:0007669"/>
    <property type="project" value="TreeGrafter"/>
</dbReference>
<dbReference type="PROSITE" id="PS50157">
    <property type="entry name" value="ZINC_FINGER_C2H2_2"/>
    <property type="match status" value="2"/>
</dbReference>
<evidence type="ECO:0000313" key="11">
    <source>
        <dbReference type="Proteomes" id="UP000285301"/>
    </source>
</evidence>
<feature type="non-terminal residue" evidence="10">
    <location>
        <position position="60"/>
    </location>
</feature>
<evidence type="ECO:0000256" key="6">
    <source>
        <dbReference type="ARBA" id="ARBA00023242"/>
    </source>
</evidence>
<dbReference type="PANTHER" id="PTHR16515:SF49">
    <property type="entry name" value="GASTRULA ZINC FINGER PROTEIN XLCGF49.1-LIKE-RELATED"/>
    <property type="match status" value="1"/>
</dbReference>
<keyword evidence="3" id="KW-0677">Repeat</keyword>
<dbReference type="Proteomes" id="UP000285301">
    <property type="component" value="Unassembled WGS sequence"/>
</dbReference>
<dbReference type="FunFam" id="3.30.160.60:FF:001684">
    <property type="entry name" value="zinc finger protein 33B-like"/>
    <property type="match status" value="1"/>
</dbReference>
<keyword evidence="4 7" id="KW-0863">Zinc-finger</keyword>
<evidence type="ECO:0000256" key="2">
    <source>
        <dbReference type="ARBA" id="ARBA00022723"/>
    </source>
</evidence>
<evidence type="ECO:0000256" key="4">
    <source>
        <dbReference type="ARBA" id="ARBA00022771"/>
    </source>
</evidence>
<evidence type="ECO:0000256" key="1">
    <source>
        <dbReference type="ARBA" id="ARBA00004123"/>
    </source>
</evidence>
<dbReference type="AlphaFoldDB" id="A0A3S3NPR6"/>
<reference evidence="10" key="2">
    <citation type="submission" date="2018-11" db="EMBL/GenBank/DDBJ databases">
        <title>Trombidioid mite genomics.</title>
        <authorList>
            <person name="Dong X."/>
        </authorList>
    </citation>
    <scope>NUCLEOTIDE SEQUENCE</scope>
    <source>
        <strain evidence="10">UoL-WK</strain>
    </source>
</reference>
<protein>
    <submittedName>
        <fullName evidence="10">Zinc finger-like protein</fullName>
    </submittedName>
</protein>
<evidence type="ECO:0000256" key="5">
    <source>
        <dbReference type="ARBA" id="ARBA00022833"/>
    </source>
</evidence>